<proteinExistence type="predicted"/>
<comment type="caution">
    <text evidence="1">The sequence shown here is derived from an EMBL/GenBank/DDBJ whole genome shotgun (WGS) entry which is preliminary data.</text>
</comment>
<accession>A0A853I4V3</accession>
<dbReference type="InterPro" id="IPR009977">
    <property type="entry name" value="Mig-14"/>
</dbReference>
<dbReference type="AlphaFoldDB" id="A0A853I4V3"/>
<dbReference type="InterPro" id="IPR016181">
    <property type="entry name" value="Acyl_CoA_acyltransferase"/>
</dbReference>
<sequence length="299" mass="33980">MSLLAKWQTRHWQPLTADQYEEAYQQWGGSFITHPEVIGVVSSLLDIPLEFSGRYQDDQLIAAIPVWENYVAGSKQALKKLGKRGLVDAGNAEIILPIAENAQLELPYKAELISNLHESQLTNLKDKGKQLCLAKGFQPGGYSKKFKYNHRRELRLFQEAGGELHPISELSADQICEFYLTLFELRWGFAAKGASLMGELLSRLQKYLVGSVLYFEKRPVAIQLVYQAESEQWLSVEYINGGVDPSVKEFSPGSVLSFLNVQEAQEMADKQNKQLRYSFGLSDNEYKDRWCNRVPVYST</sequence>
<dbReference type="EMBL" id="JACCKB010000015">
    <property type="protein sequence ID" value="NYZ66592.1"/>
    <property type="molecule type" value="Genomic_DNA"/>
</dbReference>
<protein>
    <submittedName>
        <fullName evidence="1">GNAT family N-acetyltransferase</fullName>
    </submittedName>
</protein>
<keyword evidence="2" id="KW-1185">Reference proteome</keyword>
<gene>
    <name evidence="1" type="ORF">H0A36_11285</name>
</gene>
<dbReference type="SUPFAM" id="SSF55729">
    <property type="entry name" value="Acyl-CoA N-acyltransferases (Nat)"/>
    <property type="match status" value="1"/>
</dbReference>
<dbReference type="Pfam" id="PF07395">
    <property type="entry name" value="Mig-14"/>
    <property type="match status" value="1"/>
</dbReference>
<name>A0A853I4V3_9GAMM</name>
<evidence type="ECO:0000313" key="2">
    <source>
        <dbReference type="Proteomes" id="UP000569732"/>
    </source>
</evidence>
<dbReference type="Gene3D" id="3.40.630.30">
    <property type="match status" value="1"/>
</dbReference>
<reference evidence="1 2" key="1">
    <citation type="submission" date="2020-07" db="EMBL/GenBank/DDBJ databases">
        <title>Endozoicomonas sp. nov., isolated from sediment.</title>
        <authorList>
            <person name="Gu T."/>
        </authorList>
    </citation>
    <scope>NUCLEOTIDE SEQUENCE [LARGE SCALE GENOMIC DNA]</scope>
    <source>
        <strain evidence="1 2">SM1973</strain>
    </source>
</reference>
<dbReference type="RefSeq" id="WP_180568621.1">
    <property type="nucleotide sequence ID" value="NZ_JACCKB010000015.1"/>
</dbReference>
<organism evidence="1 2">
    <name type="scientific">Spartinivicinus marinus</name>
    <dbReference type="NCBI Taxonomy" id="2994442"/>
    <lineage>
        <taxon>Bacteria</taxon>
        <taxon>Pseudomonadati</taxon>
        <taxon>Pseudomonadota</taxon>
        <taxon>Gammaproteobacteria</taxon>
        <taxon>Oceanospirillales</taxon>
        <taxon>Zooshikellaceae</taxon>
        <taxon>Spartinivicinus</taxon>
    </lineage>
</organism>
<evidence type="ECO:0000313" key="1">
    <source>
        <dbReference type="EMBL" id="NYZ66592.1"/>
    </source>
</evidence>
<dbReference type="Proteomes" id="UP000569732">
    <property type="component" value="Unassembled WGS sequence"/>
</dbReference>